<keyword evidence="3" id="KW-1185">Reference proteome</keyword>
<comment type="caution">
    <text evidence="2">The sequence shown here is derived from an EMBL/GenBank/DDBJ whole genome shotgun (WGS) entry which is preliminary data.</text>
</comment>
<feature type="compositionally biased region" description="Low complexity" evidence="1">
    <location>
        <begin position="670"/>
        <end position="681"/>
    </location>
</feature>
<dbReference type="EMBL" id="JACHNY010000021">
    <property type="protein sequence ID" value="MBB4619991.1"/>
    <property type="molecule type" value="Genomic_DNA"/>
</dbReference>
<dbReference type="PANTHER" id="PTHR24637">
    <property type="entry name" value="COLLAGEN"/>
    <property type="match status" value="1"/>
</dbReference>
<protein>
    <submittedName>
        <fullName evidence="2">Uncharacterized protein</fullName>
    </submittedName>
</protein>
<dbReference type="AlphaFoldDB" id="A0A7W7AN87"/>
<feature type="region of interest" description="Disordered" evidence="1">
    <location>
        <begin position="663"/>
        <end position="686"/>
    </location>
</feature>
<evidence type="ECO:0000313" key="3">
    <source>
        <dbReference type="Proteomes" id="UP000574769"/>
    </source>
</evidence>
<evidence type="ECO:0000256" key="1">
    <source>
        <dbReference type="SAM" id="MobiDB-lite"/>
    </source>
</evidence>
<organism evidence="2 3">
    <name type="scientific">Sphingomonas abaci</name>
    <dbReference type="NCBI Taxonomy" id="237611"/>
    <lineage>
        <taxon>Bacteria</taxon>
        <taxon>Pseudomonadati</taxon>
        <taxon>Pseudomonadota</taxon>
        <taxon>Alphaproteobacteria</taxon>
        <taxon>Sphingomonadales</taxon>
        <taxon>Sphingomonadaceae</taxon>
        <taxon>Sphingomonas</taxon>
    </lineage>
</organism>
<reference evidence="2 3" key="1">
    <citation type="submission" date="2020-08" db="EMBL/GenBank/DDBJ databases">
        <title>Genomic Encyclopedia of Type Strains, Phase IV (KMG-IV): sequencing the most valuable type-strain genomes for metagenomic binning, comparative biology and taxonomic classification.</title>
        <authorList>
            <person name="Goeker M."/>
        </authorList>
    </citation>
    <scope>NUCLEOTIDE SEQUENCE [LARGE SCALE GENOMIC DNA]</scope>
    <source>
        <strain evidence="2 3">DSM 15867</strain>
    </source>
</reference>
<sequence length="940" mass="100751">MEATPNIVRGKYVDASVNSLYQMIDYPEVRLPSPDGQDRIFPLDLGAVESPSQAQRIAKQVLQRKQYPRRFSAPFDIRAWKYSVGDVVPFTFAPLGFTRALFRVEEQELGQGGTCNMTLLVENASLYAWDKDDAAPVQAAAPIIYDNRNNPLILALDDLDNQLRLILSDDVITHGREKREIIRQWQALDAEFTALDGRFVEIGSPADTKAARDAAYTSYQSLAAYLASLAPPWQDVGSDTPIDGTELNRRWALARQDLEEFAAAITGRPGRDGSNGKDGAPGEDGADGRTSYIHYAYANSPDGRVDFELSQPNGRAYEGSYTDFTAADSSDPAAYVWREYKGPPFGLATRGAAVVAGNTIIKNGGSPAWDSDGYSTSGYKNGCAISFKADPSAAAAIMCGLNTDPTADASYGSLDYAWYPREDGNAEIYESGGSRGVSVLGYGEGLFGIDYDGRYIRYLYNQEVRRTVDIGPGFTFYLDSSLHTPNARIRDIQFGSYPTRASNGVTLIGDTPTTQIAGNSVRGTGSAGWGSEHVHSREAYSAGATASWTIAPGPGSNSMAGLGQGTGSDRGNSFDSITFAIYREATGYTDCRVNGNPAWTGPAVDLNQSMSCRIHYDGLRYVNFWINGVRIYQYEWGKQPDPLRFIAALASINPRIDDIVLTPSGANGADGRNGLDGTNGTDGKDGTNGASSFVHLAYADSADGSANFTTGAVGGRAYVGIYRDQVEADSGDYRAYAWSRLRGIDGTNGKDGTPGRPGADGLTPYTHFAYANSPDGSSNFSTDDPSGRTYLGVYTDYTVADSADYRAYSWSLIKGADGAQGPAGISVPQPLALTDLDGTLPAVLVKPGQTITGQVRESFQNNSQSGSVTIQLQYRVGSGGWNYMDQRQANVGPGEPGGVFFSAGYTSQAADDVLVQIRVVSDAPGGTSLRTSSPNYLRAY</sequence>
<dbReference type="PANTHER" id="PTHR24637:SF388">
    <property type="entry name" value="NEMATODE CUTICLE COLLAGEN N-TERMINAL DOMAIN-CONTAINING PROTEIN"/>
    <property type="match status" value="1"/>
</dbReference>
<accession>A0A7W7AN87</accession>
<dbReference type="Proteomes" id="UP000574769">
    <property type="component" value="Unassembled WGS sequence"/>
</dbReference>
<feature type="region of interest" description="Disordered" evidence="1">
    <location>
        <begin position="264"/>
        <end position="285"/>
    </location>
</feature>
<name>A0A7W7AN87_9SPHN</name>
<proteinExistence type="predicted"/>
<gene>
    <name evidence="2" type="ORF">GGQ96_004151</name>
</gene>
<evidence type="ECO:0000313" key="2">
    <source>
        <dbReference type="EMBL" id="MBB4619991.1"/>
    </source>
</evidence>